<dbReference type="GO" id="GO:0003676">
    <property type="term" value="F:nucleic acid binding"/>
    <property type="evidence" value="ECO:0007669"/>
    <property type="project" value="InterPro"/>
</dbReference>
<dbReference type="InterPro" id="IPR002156">
    <property type="entry name" value="RNaseH_domain"/>
</dbReference>
<dbReference type="GO" id="GO:0004523">
    <property type="term" value="F:RNA-DNA hybrid ribonuclease activity"/>
    <property type="evidence" value="ECO:0007669"/>
    <property type="project" value="InterPro"/>
</dbReference>
<keyword evidence="3" id="KW-1185">Reference proteome</keyword>
<dbReference type="CDD" id="cd06222">
    <property type="entry name" value="RNase_H_like"/>
    <property type="match status" value="1"/>
</dbReference>
<name>A0AAW2BQC7_9ROSI</name>
<comment type="caution">
    <text evidence="2">The sequence shown here is derived from an EMBL/GenBank/DDBJ whole genome shotgun (WGS) entry which is preliminary data.</text>
</comment>
<dbReference type="PANTHER" id="PTHR47074:SF48">
    <property type="entry name" value="POLYNUCLEOTIDYL TRANSFERASE, RIBONUCLEASE H-LIKE SUPERFAMILY PROTEIN"/>
    <property type="match status" value="1"/>
</dbReference>
<dbReference type="PANTHER" id="PTHR47074">
    <property type="entry name" value="BNAC02G40300D PROTEIN"/>
    <property type="match status" value="1"/>
</dbReference>
<dbReference type="InterPro" id="IPR036397">
    <property type="entry name" value="RNaseH_sf"/>
</dbReference>
<evidence type="ECO:0000313" key="3">
    <source>
        <dbReference type="Proteomes" id="UP001459277"/>
    </source>
</evidence>
<dbReference type="EMBL" id="JAZDWU010000011">
    <property type="protein sequence ID" value="KAK9987412.1"/>
    <property type="molecule type" value="Genomic_DNA"/>
</dbReference>
<sequence length="190" mass="20788">MVIGSGGVEAALELFAVTAWSLWRRRKKIRVEELATPLDKIPSEAQHYLHEFKSFNAAPMMSKPQRCIKWKPLVADCFKTNFDGAVFADTGEASIGVVVRNSKGEVMASLLEKIPNPSSTVLLELLAARRVALFMSEVGLDNSILEGDSDVIVNALNKGDLFNTTLGYLLKDALSFVSSLPSSSFSHTLR</sequence>
<protein>
    <recommendedName>
        <fullName evidence="1">RNase H type-1 domain-containing protein</fullName>
    </recommendedName>
</protein>
<accession>A0AAW2BQC7</accession>
<feature type="domain" description="RNase H type-1" evidence="1">
    <location>
        <begin position="81"/>
        <end position="190"/>
    </location>
</feature>
<dbReference type="SUPFAM" id="SSF53098">
    <property type="entry name" value="Ribonuclease H-like"/>
    <property type="match status" value="1"/>
</dbReference>
<evidence type="ECO:0000259" key="1">
    <source>
        <dbReference type="Pfam" id="PF13456"/>
    </source>
</evidence>
<dbReference type="Proteomes" id="UP001459277">
    <property type="component" value="Unassembled WGS sequence"/>
</dbReference>
<dbReference type="Gene3D" id="3.30.420.10">
    <property type="entry name" value="Ribonuclease H-like superfamily/Ribonuclease H"/>
    <property type="match status" value="1"/>
</dbReference>
<proteinExistence type="predicted"/>
<organism evidence="2 3">
    <name type="scientific">Lithocarpus litseifolius</name>
    <dbReference type="NCBI Taxonomy" id="425828"/>
    <lineage>
        <taxon>Eukaryota</taxon>
        <taxon>Viridiplantae</taxon>
        <taxon>Streptophyta</taxon>
        <taxon>Embryophyta</taxon>
        <taxon>Tracheophyta</taxon>
        <taxon>Spermatophyta</taxon>
        <taxon>Magnoliopsida</taxon>
        <taxon>eudicotyledons</taxon>
        <taxon>Gunneridae</taxon>
        <taxon>Pentapetalae</taxon>
        <taxon>rosids</taxon>
        <taxon>fabids</taxon>
        <taxon>Fagales</taxon>
        <taxon>Fagaceae</taxon>
        <taxon>Lithocarpus</taxon>
    </lineage>
</organism>
<dbReference type="AlphaFoldDB" id="A0AAW2BQC7"/>
<dbReference type="Pfam" id="PF13456">
    <property type="entry name" value="RVT_3"/>
    <property type="match status" value="1"/>
</dbReference>
<dbReference type="InterPro" id="IPR012337">
    <property type="entry name" value="RNaseH-like_sf"/>
</dbReference>
<dbReference type="InterPro" id="IPR044730">
    <property type="entry name" value="RNase_H-like_dom_plant"/>
</dbReference>
<reference evidence="2 3" key="1">
    <citation type="submission" date="2024-01" db="EMBL/GenBank/DDBJ databases">
        <title>A telomere-to-telomere, gap-free genome of sweet tea (Lithocarpus litseifolius).</title>
        <authorList>
            <person name="Zhou J."/>
        </authorList>
    </citation>
    <scope>NUCLEOTIDE SEQUENCE [LARGE SCALE GENOMIC DNA]</scope>
    <source>
        <strain evidence="2">Zhou-2022a</strain>
        <tissue evidence="2">Leaf</tissue>
    </source>
</reference>
<gene>
    <name evidence="2" type="ORF">SO802_032363</name>
</gene>
<dbReference type="InterPro" id="IPR052929">
    <property type="entry name" value="RNase_H-like_EbsB-rel"/>
</dbReference>
<evidence type="ECO:0000313" key="2">
    <source>
        <dbReference type="EMBL" id="KAK9987412.1"/>
    </source>
</evidence>